<dbReference type="AlphaFoldDB" id="A0A1C4BB66"/>
<feature type="region of interest" description="Disordered" evidence="1">
    <location>
        <begin position="39"/>
        <end position="73"/>
    </location>
</feature>
<name>A0A1C4BB66_9LACO</name>
<sequence length="155" mass="17022">MKKVLLYIIIFVAGALVGGVGVHYFTDYQADRAESQYESSYRDSRASSLSKDQTDSSSSSSQTSSTSVADLPAQNVVTKRVSDDLNKFIDEQKDDLIKNASTDDAVDAFEDSYLDTYENELQSQHPGEANEDQIEHLIDVAVATANVEQKISDAK</sequence>
<protein>
    <submittedName>
        <fullName evidence="3">Uncharacterized protein</fullName>
    </submittedName>
</protein>
<feature type="transmembrane region" description="Helical" evidence="2">
    <location>
        <begin position="6"/>
        <end position="26"/>
    </location>
</feature>
<evidence type="ECO:0000256" key="2">
    <source>
        <dbReference type="SAM" id="Phobius"/>
    </source>
</evidence>
<proteinExistence type="predicted"/>
<accession>A0A1C4BB66</accession>
<gene>
    <name evidence="3" type="ORF">GA0061074_1103</name>
</gene>
<evidence type="ECO:0000313" key="4">
    <source>
        <dbReference type="Proteomes" id="UP000199268"/>
    </source>
</evidence>
<dbReference type="STRING" id="1505725.GA0061074_1103"/>
<reference evidence="4" key="1">
    <citation type="submission" date="2016-08" db="EMBL/GenBank/DDBJ databases">
        <authorList>
            <person name="Varghese N."/>
            <person name="Submissions Spin"/>
        </authorList>
    </citation>
    <scope>NUCLEOTIDE SEQUENCE [LARGE SCALE GENOMIC DNA]</scope>
    <source>
        <strain evidence="4">R-53094</strain>
    </source>
</reference>
<dbReference type="RefSeq" id="WP_092463154.1">
    <property type="nucleotide sequence ID" value="NZ_BJEE01000003.1"/>
</dbReference>
<dbReference type="Proteomes" id="UP000199268">
    <property type="component" value="Unassembled WGS sequence"/>
</dbReference>
<keyword evidence="2" id="KW-0812">Transmembrane</keyword>
<keyword evidence="4" id="KW-1185">Reference proteome</keyword>
<organism evidence="3 4">
    <name type="scientific">Weissella bombi</name>
    <dbReference type="NCBI Taxonomy" id="1505725"/>
    <lineage>
        <taxon>Bacteria</taxon>
        <taxon>Bacillati</taxon>
        <taxon>Bacillota</taxon>
        <taxon>Bacilli</taxon>
        <taxon>Lactobacillales</taxon>
        <taxon>Lactobacillaceae</taxon>
        <taxon>Weissella</taxon>
    </lineage>
</organism>
<dbReference type="EMBL" id="FMAO01000010">
    <property type="protein sequence ID" value="SCC04107.1"/>
    <property type="molecule type" value="Genomic_DNA"/>
</dbReference>
<keyword evidence="2" id="KW-1133">Transmembrane helix</keyword>
<dbReference type="OrthoDB" id="2149727at2"/>
<feature type="compositionally biased region" description="Low complexity" evidence="1">
    <location>
        <begin position="46"/>
        <end position="67"/>
    </location>
</feature>
<evidence type="ECO:0000256" key="1">
    <source>
        <dbReference type="SAM" id="MobiDB-lite"/>
    </source>
</evidence>
<keyword evidence="2" id="KW-0472">Membrane</keyword>
<evidence type="ECO:0000313" key="3">
    <source>
        <dbReference type="EMBL" id="SCC04107.1"/>
    </source>
</evidence>